<keyword evidence="1" id="KW-0472">Membrane</keyword>
<organism evidence="3 4">
    <name type="scientific">Candidatus Coatesbacteria bacterium RBG_13_66_14</name>
    <dbReference type="NCBI Taxonomy" id="1817816"/>
    <lineage>
        <taxon>Bacteria</taxon>
        <taxon>Candidatus Coatesiibacteriota</taxon>
    </lineage>
</organism>
<dbReference type="Proteomes" id="UP000177187">
    <property type="component" value="Unassembled WGS sequence"/>
</dbReference>
<keyword evidence="1" id="KW-1133">Transmembrane helix</keyword>
<feature type="chain" id="PRO_5009518479" description="Cytochrome b561 domain-containing protein" evidence="2">
    <location>
        <begin position="19"/>
        <end position="210"/>
    </location>
</feature>
<dbReference type="AlphaFoldDB" id="A0A1F5F4G8"/>
<evidence type="ECO:0008006" key="5">
    <source>
        <dbReference type="Google" id="ProtNLM"/>
    </source>
</evidence>
<feature type="transmembrane region" description="Helical" evidence="1">
    <location>
        <begin position="122"/>
        <end position="145"/>
    </location>
</feature>
<gene>
    <name evidence="3" type="ORF">A2Y64_00900</name>
</gene>
<evidence type="ECO:0000256" key="1">
    <source>
        <dbReference type="SAM" id="Phobius"/>
    </source>
</evidence>
<dbReference type="InterPro" id="IPR045382">
    <property type="entry name" value="DUF6529"/>
</dbReference>
<feature type="transmembrane region" description="Helical" evidence="1">
    <location>
        <begin position="78"/>
        <end position="101"/>
    </location>
</feature>
<feature type="transmembrane region" description="Helical" evidence="1">
    <location>
        <begin position="184"/>
        <end position="205"/>
    </location>
</feature>
<evidence type="ECO:0000313" key="4">
    <source>
        <dbReference type="Proteomes" id="UP000177187"/>
    </source>
</evidence>
<sequence length="210" mass="23554">MKKTAVLLLLILVICASARPEYADRERKDCVYCHLDPRGGGERNERGLYYTTHGRSLAGWVETGHEVPQPPVTASPLWLVKSCLTVLTLLAALTAYVLIYSSRPTAKRDPEKGARLRRSHRIFGWTTLGLYVLVTVICIAAHGIRGNTDRVVLHSVIGFVGLTLLGLKVFIVEKRWKLWRVCHIVGGALLVVNLVMFVTGAWWYLIGRFF</sequence>
<protein>
    <recommendedName>
        <fullName evidence="5">Cytochrome b561 domain-containing protein</fullName>
    </recommendedName>
</protein>
<evidence type="ECO:0000256" key="2">
    <source>
        <dbReference type="SAM" id="SignalP"/>
    </source>
</evidence>
<evidence type="ECO:0000313" key="3">
    <source>
        <dbReference type="EMBL" id="OGD74561.1"/>
    </source>
</evidence>
<name>A0A1F5F4G8_9BACT</name>
<dbReference type="Pfam" id="PF20139">
    <property type="entry name" value="DUF6529"/>
    <property type="match status" value="1"/>
</dbReference>
<feature type="transmembrane region" description="Helical" evidence="1">
    <location>
        <begin position="151"/>
        <end position="172"/>
    </location>
</feature>
<accession>A0A1F5F4G8</accession>
<reference evidence="3 4" key="1">
    <citation type="journal article" date="2016" name="Nat. Commun.">
        <title>Thousands of microbial genomes shed light on interconnected biogeochemical processes in an aquifer system.</title>
        <authorList>
            <person name="Anantharaman K."/>
            <person name="Brown C.T."/>
            <person name="Hug L.A."/>
            <person name="Sharon I."/>
            <person name="Castelle C.J."/>
            <person name="Probst A.J."/>
            <person name="Thomas B.C."/>
            <person name="Singh A."/>
            <person name="Wilkins M.J."/>
            <person name="Karaoz U."/>
            <person name="Brodie E.L."/>
            <person name="Williams K.H."/>
            <person name="Hubbard S.S."/>
            <person name="Banfield J.F."/>
        </authorList>
    </citation>
    <scope>NUCLEOTIDE SEQUENCE [LARGE SCALE GENOMIC DNA]</scope>
</reference>
<comment type="caution">
    <text evidence="3">The sequence shown here is derived from an EMBL/GenBank/DDBJ whole genome shotgun (WGS) entry which is preliminary data.</text>
</comment>
<dbReference type="EMBL" id="MFAF01000100">
    <property type="protein sequence ID" value="OGD74561.1"/>
    <property type="molecule type" value="Genomic_DNA"/>
</dbReference>
<keyword evidence="2" id="KW-0732">Signal</keyword>
<feature type="signal peptide" evidence="2">
    <location>
        <begin position="1"/>
        <end position="18"/>
    </location>
</feature>
<proteinExistence type="predicted"/>
<keyword evidence="1" id="KW-0812">Transmembrane</keyword>
<dbReference type="STRING" id="1817816.A2Y64_00900"/>